<dbReference type="EMBL" id="JAAZWO010000037">
    <property type="protein sequence ID" value="MBC2399836.1"/>
    <property type="molecule type" value="Genomic_DNA"/>
</dbReference>
<evidence type="ECO:0000259" key="1">
    <source>
        <dbReference type="Pfam" id="PF01261"/>
    </source>
</evidence>
<dbReference type="Proteomes" id="UP000563151">
    <property type="component" value="Unassembled WGS sequence"/>
</dbReference>
<evidence type="ECO:0000313" key="2">
    <source>
        <dbReference type="EMBL" id="MBC2399836.1"/>
    </source>
</evidence>
<dbReference type="InterPro" id="IPR036237">
    <property type="entry name" value="Xyl_isomerase-like_sf"/>
</dbReference>
<dbReference type="SUPFAM" id="SSF51658">
    <property type="entry name" value="Xylose isomerase-like"/>
    <property type="match status" value="1"/>
</dbReference>
<proteinExistence type="predicted"/>
<name>A0A923J225_CLOTT</name>
<feature type="domain" description="Xylose isomerase-like TIM barrel" evidence="1">
    <location>
        <begin position="23"/>
        <end position="258"/>
    </location>
</feature>
<accession>A0A923J225</accession>
<dbReference type="PANTHER" id="PTHR12110:SF21">
    <property type="entry name" value="XYLOSE ISOMERASE-LIKE TIM BARREL DOMAIN-CONTAINING PROTEIN"/>
    <property type="match status" value="1"/>
</dbReference>
<gene>
    <name evidence="2" type="ORF">HGG79_19020</name>
</gene>
<dbReference type="Gene3D" id="3.20.20.150">
    <property type="entry name" value="Divalent-metal-dependent TIM barrel enzymes"/>
    <property type="match status" value="1"/>
</dbReference>
<sequence length="261" mass="30816">MRIGLSSASFYPNIKTEESISLMNKLGFDIGEIFLNSPSEYSEDFAYILKEETNKYDFHINSVHSFSSSFEPYLFDNYKRRRDDMFSYFKKVCKLARIVGANCYTFHGMRLTSFKDIDKNLVVDIYNKLCYTALEEGIKLAQENVSWCMSSNLNFLEFLLEKCSSHIYFTFDIKQGYRANKKPKEYLNIMRERMINFHINDKDENNQCLIPGRGKVDYKQIYKNLCEIQYKGPGIIEIYSENYNNVIEIVNSKEFLKKIFV</sequence>
<dbReference type="RefSeq" id="WP_035148831.1">
    <property type="nucleotide sequence ID" value="NZ_JAAZWO010000037.1"/>
</dbReference>
<dbReference type="GO" id="GO:0016853">
    <property type="term" value="F:isomerase activity"/>
    <property type="evidence" value="ECO:0007669"/>
    <property type="project" value="UniProtKB-KW"/>
</dbReference>
<dbReference type="Pfam" id="PF01261">
    <property type="entry name" value="AP_endonuc_2"/>
    <property type="match status" value="1"/>
</dbReference>
<dbReference type="AlphaFoldDB" id="A0A923J225"/>
<keyword evidence="3" id="KW-1185">Reference proteome</keyword>
<dbReference type="InterPro" id="IPR050312">
    <property type="entry name" value="IolE/XylAMocC-like"/>
</dbReference>
<comment type="caution">
    <text evidence="2">The sequence shown here is derived from an EMBL/GenBank/DDBJ whole genome shotgun (WGS) entry which is preliminary data.</text>
</comment>
<keyword evidence="2" id="KW-0413">Isomerase</keyword>
<organism evidence="2 3">
    <name type="scientific">Clostridium tetanomorphum</name>
    <dbReference type="NCBI Taxonomy" id="1553"/>
    <lineage>
        <taxon>Bacteria</taxon>
        <taxon>Bacillati</taxon>
        <taxon>Bacillota</taxon>
        <taxon>Clostridia</taxon>
        <taxon>Eubacteriales</taxon>
        <taxon>Clostridiaceae</taxon>
        <taxon>Clostridium</taxon>
    </lineage>
</organism>
<protein>
    <submittedName>
        <fullName evidence="2">Sugar phosphate isomerase/epimerase</fullName>
    </submittedName>
</protein>
<reference evidence="2 3" key="1">
    <citation type="submission" date="2020-04" db="EMBL/GenBank/DDBJ databases">
        <title>Genomic insights into acetone-butanol-ethanol (ABE) fermentation by sequencing solventogenic clostridia strains.</title>
        <authorList>
            <person name="Brown S."/>
        </authorList>
    </citation>
    <scope>NUCLEOTIDE SEQUENCE [LARGE SCALE GENOMIC DNA]</scope>
    <source>
        <strain evidence="2 3">DJ011</strain>
    </source>
</reference>
<dbReference type="InterPro" id="IPR013022">
    <property type="entry name" value="Xyl_isomerase-like_TIM-brl"/>
</dbReference>
<evidence type="ECO:0000313" key="3">
    <source>
        <dbReference type="Proteomes" id="UP000563151"/>
    </source>
</evidence>
<dbReference type="PANTHER" id="PTHR12110">
    <property type="entry name" value="HYDROXYPYRUVATE ISOMERASE"/>
    <property type="match status" value="1"/>
</dbReference>